<evidence type="ECO:0000313" key="5">
    <source>
        <dbReference type="Proteomes" id="UP001465976"/>
    </source>
</evidence>
<evidence type="ECO:0000313" key="4">
    <source>
        <dbReference type="EMBL" id="KAL0572034.1"/>
    </source>
</evidence>
<keyword evidence="2" id="KW-0436">Ligase</keyword>
<dbReference type="InterPro" id="IPR000873">
    <property type="entry name" value="AMP-dep_synth/lig_dom"/>
</dbReference>
<feature type="non-terminal residue" evidence="4">
    <location>
        <position position="323"/>
    </location>
</feature>
<comment type="caution">
    <text evidence="4">The sequence shown here is derived from an EMBL/GenBank/DDBJ whole genome shotgun (WGS) entry which is preliminary data.</text>
</comment>
<evidence type="ECO:0000256" key="2">
    <source>
        <dbReference type="ARBA" id="ARBA00022598"/>
    </source>
</evidence>
<dbReference type="PANTHER" id="PTHR43201">
    <property type="entry name" value="ACYL-COA SYNTHETASE"/>
    <property type="match status" value="1"/>
</dbReference>
<dbReference type="PANTHER" id="PTHR43201:SF5">
    <property type="entry name" value="MEDIUM-CHAIN ACYL-COA LIGASE ACSF2, MITOCHONDRIAL"/>
    <property type="match status" value="1"/>
</dbReference>
<reference evidence="4 5" key="1">
    <citation type="submission" date="2024-02" db="EMBL/GenBank/DDBJ databases">
        <title>A draft genome for the cacao thread blight pathogen Marasmius crinis-equi.</title>
        <authorList>
            <person name="Cohen S.P."/>
            <person name="Baruah I.K."/>
            <person name="Amoako-Attah I."/>
            <person name="Bukari Y."/>
            <person name="Meinhardt L.W."/>
            <person name="Bailey B.A."/>
        </authorList>
    </citation>
    <scope>NUCLEOTIDE SEQUENCE [LARGE SCALE GENOMIC DNA]</scope>
    <source>
        <strain evidence="4 5">GH-76</strain>
    </source>
</reference>
<protein>
    <recommendedName>
        <fullName evidence="3">AMP-dependent synthetase/ligase domain-containing protein</fullName>
    </recommendedName>
</protein>
<dbReference type="SUPFAM" id="SSF56801">
    <property type="entry name" value="Acetyl-CoA synthetase-like"/>
    <property type="match status" value="1"/>
</dbReference>
<accession>A0ABR3F9T2</accession>
<dbReference type="Gene3D" id="3.40.50.12780">
    <property type="entry name" value="N-terminal domain of ligase-like"/>
    <property type="match status" value="1"/>
</dbReference>
<feature type="domain" description="AMP-dependent synthetase/ligase" evidence="3">
    <location>
        <begin position="13"/>
        <end position="317"/>
    </location>
</feature>
<keyword evidence="5" id="KW-1185">Reference proteome</keyword>
<evidence type="ECO:0000259" key="3">
    <source>
        <dbReference type="Pfam" id="PF00501"/>
    </source>
</evidence>
<comment type="similarity">
    <text evidence="1">Belongs to the ATP-dependent AMP-binding enzyme family.</text>
</comment>
<dbReference type="Pfam" id="PF00501">
    <property type="entry name" value="AMP-binding"/>
    <property type="match status" value="1"/>
</dbReference>
<dbReference type="Proteomes" id="UP001465976">
    <property type="component" value="Unassembled WGS sequence"/>
</dbReference>
<gene>
    <name evidence="4" type="ORF">V5O48_009930</name>
</gene>
<dbReference type="EMBL" id="JBAHYK010000681">
    <property type="protein sequence ID" value="KAL0572034.1"/>
    <property type="molecule type" value="Genomic_DNA"/>
</dbReference>
<organism evidence="4 5">
    <name type="scientific">Marasmius crinis-equi</name>
    <dbReference type="NCBI Taxonomy" id="585013"/>
    <lineage>
        <taxon>Eukaryota</taxon>
        <taxon>Fungi</taxon>
        <taxon>Dikarya</taxon>
        <taxon>Basidiomycota</taxon>
        <taxon>Agaricomycotina</taxon>
        <taxon>Agaricomycetes</taxon>
        <taxon>Agaricomycetidae</taxon>
        <taxon>Agaricales</taxon>
        <taxon>Marasmiineae</taxon>
        <taxon>Marasmiaceae</taxon>
        <taxon>Marasmius</taxon>
    </lineage>
</organism>
<proteinExistence type="inferred from homology"/>
<name>A0ABR3F9T2_9AGAR</name>
<evidence type="ECO:0000256" key="1">
    <source>
        <dbReference type="ARBA" id="ARBA00006432"/>
    </source>
</evidence>
<dbReference type="InterPro" id="IPR042099">
    <property type="entry name" value="ANL_N_sf"/>
</dbReference>
<sequence length="323" mass="35299">MPTFRTPLTNLKRAVDHWPSAAAFKIPMENSVDITGYSDVTYEEFYKDVEKAASYWRSRLSGDGVPAGSVVGACLLGYTYTDVLHIYGLMMAGYIPQTFTLFPSATEALNTLLKSSGARALIYQEGHFDRAKSWISTHTALKLYPAISTFPERESDSNLPLPGLSSDQHLDDDIIIIVHTSGSTSGVPKCIPYTYRFMDAAVAKAALTCVPGPTRTRDINSWLGSACHAGNFGFILSMIYYGGCTMVQTDKSPSASEWKCMITLGGLTRATLFPTVLSRVIQDCAKDAELLGLVRTLDPIMFAGAAMPTEELEWAEENGLKLM</sequence>